<dbReference type="Gene3D" id="2.60.120.260">
    <property type="entry name" value="Galactose-binding domain-like"/>
    <property type="match status" value="1"/>
</dbReference>
<accession>A0A5C4TEJ8</accession>
<sequence length="610" mass="68205">MVQAQARIALMDREGPIAPATLLGANLDMTMYTHEGLVSERLKNPKFCYPFHAQTGLAHGWSPSIHNMGGMHCRLVRGVSLSGDESQMVHVYGGGPGTRAILQKGVVLRAGERLEAELWARVRHAPVTLEISIHSVSRKPRFDTGRIVVDTAHWKRFTVPLQTDSGDDNAVFSIDFITDGEVYFDQVHLRPADASSHLNRHMDKFMGEMRLPTMRFAGGSLSGVYDWKKGTGPVHLRPSLPDPVFKWRIDYDYGIEEYLDQCLRQNMFPFLNVHIGGSTPEAAGEMAAYCDNWYRERGLEPPTVYFMIGNEEYGFWEPGHMNAAMYVEALKTYVPVIRRHYSSPRIIAIGVEESEGAPNQAAEPLRERVLKEAQGLFDVLTIHRYCTGWSDRPAEQIGFSVAGVESIRRDLTALIADCRAAGSAATAAMTEWNIWLQAAHWDDQRFFESDDARHGIFYSGVIHAMAALAPDMEMATYYNWVNVMGMVHTHGGAVQETGISELYKLYRPAFPGKVLPVNLETPMLEDGHAQVDALAIRSDEACYVFLCNRSAEHSCAVQVVGSGADSELRLLHAESMLEPMIERTFAWADPNREVLELPPLSVARIRYACE</sequence>
<evidence type="ECO:0008006" key="4">
    <source>
        <dbReference type="Google" id="ProtNLM"/>
    </source>
</evidence>
<dbReference type="InterPro" id="IPR017853">
    <property type="entry name" value="GH"/>
</dbReference>
<dbReference type="Proteomes" id="UP000307943">
    <property type="component" value="Unassembled WGS sequence"/>
</dbReference>
<reference evidence="2 3" key="1">
    <citation type="submission" date="2019-05" db="EMBL/GenBank/DDBJ databases">
        <title>We sequenced the genome of Paenibacillus hemerocallicola KCTC 33185 for further insight into its adaptation and study the phylogeny of Paenibacillus.</title>
        <authorList>
            <person name="Narsing Rao M.P."/>
        </authorList>
    </citation>
    <scope>NUCLEOTIDE SEQUENCE [LARGE SCALE GENOMIC DNA]</scope>
    <source>
        <strain evidence="2 3">KCTC 33185</strain>
    </source>
</reference>
<dbReference type="AlphaFoldDB" id="A0A5C4TEJ8"/>
<comment type="pathway">
    <text evidence="1">Glycan metabolism.</text>
</comment>
<dbReference type="EMBL" id="VDCQ01000007">
    <property type="protein sequence ID" value="TNJ66957.1"/>
    <property type="molecule type" value="Genomic_DNA"/>
</dbReference>
<comment type="caution">
    <text evidence="2">The sequence shown here is derived from an EMBL/GenBank/DDBJ whole genome shotgun (WGS) entry which is preliminary data.</text>
</comment>
<dbReference type="OrthoDB" id="9758333at2"/>
<dbReference type="PANTHER" id="PTHR43576">
    <property type="entry name" value="ALPHA-L-ARABINOFURANOSIDASE C-RELATED"/>
    <property type="match status" value="1"/>
</dbReference>
<organism evidence="2 3">
    <name type="scientific">Paenibacillus hemerocallicola</name>
    <dbReference type="NCBI Taxonomy" id="1172614"/>
    <lineage>
        <taxon>Bacteria</taxon>
        <taxon>Bacillati</taxon>
        <taxon>Bacillota</taxon>
        <taxon>Bacilli</taxon>
        <taxon>Bacillales</taxon>
        <taxon>Paenibacillaceae</taxon>
        <taxon>Paenibacillus</taxon>
    </lineage>
</organism>
<protein>
    <recommendedName>
        <fullName evidence="4">Alpha-L-arabinofuranosidase C-terminal domain-containing protein</fullName>
    </recommendedName>
</protein>
<evidence type="ECO:0000256" key="1">
    <source>
        <dbReference type="ARBA" id="ARBA00004881"/>
    </source>
</evidence>
<dbReference type="GO" id="GO:0000272">
    <property type="term" value="P:polysaccharide catabolic process"/>
    <property type="evidence" value="ECO:0007669"/>
    <property type="project" value="TreeGrafter"/>
</dbReference>
<dbReference type="RefSeq" id="WP_139601442.1">
    <property type="nucleotide sequence ID" value="NZ_VDCQ01000007.1"/>
</dbReference>
<evidence type="ECO:0000313" key="2">
    <source>
        <dbReference type="EMBL" id="TNJ66957.1"/>
    </source>
</evidence>
<proteinExistence type="predicted"/>
<name>A0A5C4TEJ8_9BACL</name>
<dbReference type="PANTHER" id="PTHR43576:SF2">
    <property type="entry name" value="INTRACELLULAR EXO-ALPHA-L-ARABINOFURANOSIDASE 2"/>
    <property type="match status" value="1"/>
</dbReference>
<dbReference type="Gene3D" id="3.20.20.80">
    <property type="entry name" value="Glycosidases"/>
    <property type="match status" value="1"/>
</dbReference>
<gene>
    <name evidence="2" type="ORF">FE784_07075</name>
</gene>
<dbReference type="SUPFAM" id="SSF51445">
    <property type="entry name" value="(Trans)glycosidases"/>
    <property type="match status" value="1"/>
</dbReference>
<evidence type="ECO:0000313" key="3">
    <source>
        <dbReference type="Proteomes" id="UP000307943"/>
    </source>
</evidence>
<keyword evidence="3" id="KW-1185">Reference proteome</keyword>